<evidence type="ECO:0000256" key="3">
    <source>
        <dbReference type="ARBA" id="ARBA00022771"/>
    </source>
</evidence>
<proteinExistence type="inferred from homology"/>
<evidence type="ECO:0000313" key="9">
    <source>
        <dbReference type="EMBL" id="RAR13197.1"/>
    </source>
</evidence>
<dbReference type="GO" id="GO:0008270">
    <property type="term" value="F:zinc ion binding"/>
    <property type="evidence" value="ECO:0007669"/>
    <property type="project" value="UniProtKB-KW"/>
</dbReference>
<evidence type="ECO:0000259" key="8">
    <source>
        <dbReference type="Pfam" id="PF09733"/>
    </source>
</evidence>
<dbReference type="STRING" id="183478.A0A364N7I5"/>
<dbReference type="Proteomes" id="UP000249619">
    <property type="component" value="Unassembled WGS sequence"/>
</dbReference>
<feature type="domain" description="Polycomb protein VEFS-Box" evidence="8">
    <location>
        <begin position="455"/>
        <end position="562"/>
    </location>
</feature>
<evidence type="ECO:0000256" key="1">
    <source>
        <dbReference type="ARBA" id="ARBA00007416"/>
    </source>
</evidence>
<dbReference type="EMBL" id="QGDH01000039">
    <property type="protein sequence ID" value="RAR13197.1"/>
    <property type="molecule type" value="Genomic_DNA"/>
</dbReference>
<keyword evidence="2" id="KW-0479">Metal-binding</keyword>
<keyword evidence="5" id="KW-0805">Transcription regulation</keyword>
<evidence type="ECO:0000256" key="2">
    <source>
        <dbReference type="ARBA" id="ARBA00022723"/>
    </source>
</evidence>
<comment type="caution">
    <text evidence="9">The sequence shown here is derived from an EMBL/GenBank/DDBJ whole genome shotgun (WGS) entry which is preliminary data.</text>
</comment>
<dbReference type="AlphaFoldDB" id="A0A364N7I5"/>
<comment type="similarity">
    <text evidence="1">Belongs to the VEFS (VRN2-EMF2-FIS2-SU(Z)12) family.</text>
</comment>
<evidence type="ECO:0000313" key="10">
    <source>
        <dbReference type="Proteomes" id="UP000249619"/>
    </source>
</evidence>
<gene>
    <name evidence="9" type="ORF">DDE83_003453</name>
</gene>
<organism evidence="9 10">
    <name type="scientific">Stemphylium lycopersici</name>
    <name type="common">Tomato gray leaf spot disease fungus</name>
    <name type="synonym">Thyrospora lycopersici</name>
    <dbReference type="NCBI Taxonomy" id="183478"/>
    <lineage>
        <taxon>Eukaryota</taxon>
        <taxon>Fungi</taxon>
        <taxon>Dikarya</taxon>
        <taxon>Ascomycota</taxon>
        <taxon>Pezizomycotina</taxon>
        <taxon>Dothideomycetes</taxon>
        <taxon>Pleosporomycetidae</taxon>
        <taxon>Pleosporales</taxon>
        <taxon>Pleosporineae</taxon>
        <taxon>Pleosporaceae</taxon>
        <taxon>Stemphylium</taxon>
    </lineage>
</organism>
<sequence>MRYQSMLGRQDRFSGNILLYDYLSRKRAPVFLDRNLTQILEAHEDLMNRRNTRNHRNSDFHFRSQWKPPSDDQLSNMMVKENGKGSFVLEVHAIAQQSSRQAAQKVDHDPTNKARTLLRVSSTIRMTVIPSSYDDPPTKSFARDAMLRGIDRGSDRKASVEMSSVVLKPKDICVDPRKLTRDDSYSIIVSVNFASHADVGELYSYLGLKSSDTATYLSTSYGNILECPQGKITLPLKADGKPIKIGLEVSMYWNTTTGDSILAQHNRHLRSTLESPSSYPTPPRDPLPRYKLAYIYGKETLERSNLQCVHCIRVKHHKDISALQMHLDAWHDIFAYQVIPKGLDEDGVEHWRFVSEVADSKGNLVGRASDRADEPRDARVLAPGRPFDRRRFLEGDNGWQHAAKVGKHVKPQKGKQTVDISAPLLRHQKPPDEVQERARREKKMFIVPKAPHGITFFRSFSKRPLQPDEEISESDDELDEDWMHLRKYAEIDRIGLPAPASRFLKVFDDFMHDENLHADIHAGDAIIRFARRNGARIWQDDIMTEFTKKLDELLEDDLISKEVHAGAIQLVHDQKMSPLESNELSQRLAELDVQHQADRGLAGHKTRRGPMSKRDGKGKGKAVVTETGHLTPITADSDGDVDMREVSLNVPADLQGAPQDENLDPPYDECYCGEDASATPGPSGFVACSNIVSPEL</sequence>
<feature type="region of interest" description="Disordered" evidence="7">
    <location>
        <begin position="598"/>
        <end position="623"/>
    </location>
</feature>
<reference evidence="10" key="1">
    <citation type="submission" date="2018-05" db="EMBL/GenBank/DDBJ databases">
        <title>Draft genome sequence of Stemphylium lycopersici strain CIDEFI 213.</title>
        <authorList>
            <person name="Medina R."/>
            <person name="Franco M.E.E."/>
            <person name="Lucentini C.G."/>
            <person name="Saparrat M.C.N."/>
            <person name="Balatti P.A."/>
        </authorList>
    </citation>
    <scope>NUCLEOTIDE SEQUENCE [LARGE SCALE GENOMIC DNA]</scope>
    <source>
        <strain evidence="10">CIDEFI 213</strain>
    </source>
</reference>
<dbReference type="InterPro" id="IPR019135">
    <property type="entry name" value="Polycomb_protein_VEFS-Box"/>
</dbReference>
<feature type="compositionally biased region" description="Basic residues" evidence="7">
    <location>
        <begin position="602"/>
        <end position="611"/>
    </location>
</feature>
<dbReference type="Pfam" id="PF09733">
    <property type="entry name" value="VEFS-Box"/>
    <property type="match status" value="1"/>
</dbReference>
<protein>
    <submittedName>
        <fullName evidence="9">Polycomb protein vefs-box</fullName>
    </submittedName>
</protein>
<evidence type="ECO:0000256" key="5">
    <source>
        <dbReference type="ARBA" id="ARBA00023015"/>
    </source>
</evidence>
<keyword evidence="10" id="KW-1185">Reference proteome</keyword>
<keyword evidence="6" id="KW-0804">Transcription</keyword>
<dbReference type="CDD" id="cd21552">
    <property type="entry name" value="VEFS-box_ctSUZ12-like"/>
    <property type="match status" value="1"/>
</dbReference>
<evidence type="ECO:0000256" key="7">
    <source>
        <dbReference type="SAM" id="MobiDB-lite"/>
    </source>
</evidence>
<evidence type="ECO:0000256" key="4">
    <source>
        <dbReference type="ARBA" id="ARBA00022833"/>
    </source>
</evidence>
<accession>A0A364N7I5</accession>
<name>A0A364N7I5_STELY</name>
<keyword evidence="4" id="KW-0862">Zinc</keyword>
<keyword evidence="3" id="KW-0863">Zinc-finger</keyword>
<evidence type="ECO:0000256" key="6">
    <source>
        <dbReference type="ARBA" id="ARBA00023163"/>
    </source>
</evidence>